<dbReference type="AlphaFoldDB" id="A0AAW5VG55"/>
<reference evidence="2 4" key="1">
    <citation type="submission" date="2022-06" db="EMBL/GenBank/DDBJ databases">
        <title>Leptospira isolates from biofilms formed at urban environments.</title>
        <authorList>
            <person name="Ribeiro P.S."/>
            <person name="Sousa T."/>
            <person name="Carvalho N."/>
            <person name="Aburjaile F."/>
            <person name="Neves F."/>
            <person name="Oliveira D."/>
            <person name="Blanco L."/>
            <person name="Lima J."/>
            <person name="Costa F."/>
            <person name="Brenig B."/>
            <person name="Soares S."/>
            <person name="Ramos R."/>
            <person name="Goes-Neto A."/>
            <person name="Matiuzzi M."/>
            <person name="Azevedo V."/>
            <person name="Ristow P."/>
        </authorList>
    </citation>
    <scope>NUCLEOTIDE SEQUENCE</scope>
    <source>
        <strain evidence="1 4">VSF19</strain>
        <strain evidence="2">VSF20</strain>
    </source>
</reference>
<proteinExistence type="predicted"/>
<evidence type="ECO:0000313" key="1">
    <source>
        <dbReference type="EMBL" id="MCW7525160.1"/>
    </source>
</evidence>
<name>A0AAW5VG55_9LEPT</name>
<sequence length="145" mass="17271">MKVLTFYDLYDLKDHVDQNRLPSFKIYFLENNRVLFLHSYVGIGGGLWITDFKTYGLTYFALGRKFTTSESTFSFAFEDVYTYPEQNIYENTFLLPVINEKYKINIKLEILCKRPNGLAECYFVNNQSKYRGFEEEDYYITSLKI</sequence>
<evidence type="ECO:0000313" key="4">
    <source>
        <dbReference type="Proteomes" id="UP001208912"/>
    </source>
</evidence>
<gene>
    <name evidence="1" type="ORF">ND861_02265</name>
    <name evidence="2" type="ORF">ND862_02265</name>
</gene>
<accession>A0AAW5VG55</accession>
<dbReference type="EMBL" id="JAMQPL010000001">
    <property type="protein sequence ID" value="MCW7529027.1"/>
    <property type="molecule type" value="Genomic_DNA"/>
</dbReference>
<protein>
    <submittedName>
        <fullName evidence="2">Uncharacterized protein</fullName>
    </submittedName>
</protein>
<dbReference type="Proteomes" id="UP001208540">
    <property type="component" value="Unassembled WGS sequence"/>
</dbReference>
<evidence type="ECO:0000313" key="2">
    <source>
        <dbReference type="EMBL" id="MCW7529027.1"/>
    </source>
</evidence>
<dbReference type="EMBL" id="JAMQPM010000001">
    <property type="protein sequence ID" value="MCW7525160.1"/>
    <property type="molecule type" value="Genomic_DNA"/>
</dbReference>
<dbReference type="RefSeq" id="WP_265350516.1">
    <property type="nucleotide sequence ID" value="NZ_JAMQPL010000001.1"/>
</dbReference>
<evidence type="ECO:0000313" key="3">
    <source>
        <dbReference type="Proteomes" id="UP001208540"/>
    </source>
</evidence>
<comment type="caution">
    <text evidence="2">The sequence shown here is derived from an EMBL/GenBank/DDBJ whole genome shotgun (WGS) entry which is preliminary data.</text>
</comment>
<keyword evidence="4" id="KW-1185">Reference proteome</keyword>
<dbReference type="Proteomes" id="UP001208912">
    <property type="component" value="Unassembled WGS sequence"/>
</dbReference>
<organism evidence="2 3">
    <name type="scientific">Leptospira soteropolitanensis</name>
    <dbReference type="NCBI Taxonomy" id="2950025"/>
    <lineage>
        <taxon>Bacteria</taxon>
        <taxon>Pseudomonadati</taxon>
        <taxon>Spirochaetota</taxon>
        <taxon>Spirochaetia</taxon>
        <taxon>Leptospirales</taxon>
        <taxon>Leptospiraceae</taxon>
        <taxon>Leptospira</taxon>
    </lineage>
</organism>